<evidence type="ECO:0000313" key="1">
    <source>
        <dbReference type="EMBL" id="KAK9160748.1"/>
    </source>
</evidence>
<dbReference type="AlphaFoldDB" id="A0AAP0PYB1"/>
<dbReference type="Proteomes" id="UP001420932">
    <property type="component" value="Unassembled WGS sequence"/>
</dbReference>
<comment type="caution">
    <text evidence="1">The sequence shown here is derived from an EMBL/GenBank/DDBJ whole genome shotgun (WGS) entry which is preliminary data.</text>
</comment>
<dbReference type="EMBL" id="JBBNAF010000003">
    <property type="protein sequence ID" value="KAK9160748.1"/>
    <property type="molecule type" value="Genomic_DNA"/>
</dbReference>
<sequence>MVKNTQNGLFTCSDQMPDSLPRFTCCTVGKIGDNIFQPIGSCYVSVQPIRRFASSVHIISTITWRVLTQPPSHKQPA</sequence>
<name>A0AAP0PYB1_9MAGN</name>
<proteinExistence type="predicted"/>
<organism evidence="1 2">
    <name type="scientific">Stephania yunnanensis</name>
    <dbReference type="NCBI Taxonomy" id="152371"/>
    <lineage>
        <taxon>Eukaryota</taxon>
        <taxon>Viridiplantae</taxon>
        <taxon>Streptophyta</taxon>
        <taxon>Embryophyta</taxon>
        <taxon>Tracheophyta</taxon>
        <taxon>Spermatophyta</taxon>
        <taxon>Magnoliopsida</taxon>
        <taxon>Ranunculales</taxon>
        <taxon>Menispermaceae</taxon>
        <taxon>Menispermoideae</taxon>
        <taxon>Cissampelideae</taxon>
        <taxon>Stephania</taxon>
    </lineage>
</organism>
<protein>
    <submittedName>
        <fullName evidence="1">Uncharacterized protein</fullName>
    </submittedName>
</protein>
<reference evidence="1 2" key="1">
    <citation type="submission" date="2024-01" db="EMBL/GenBank/DDBJ databases">
        <title>Genome assemblies of Stephania.</title>
        <authorList>
            <person name="Yang L."/>
        </authorList>
    </citation>
    <scope>NUCLEOTIDE SEQUENCE [LARGE SCALE GENOMIC DNA]</scope>
    <source>
        <strain evidence="1">YNDBR</strain>
        <tissue evidence="1">Leaf</tissue>
    </source>
</reference>
<gene>
    <name evidence="1" type="ORF">Syun_007089</name>
</gene>
<accession>A0AAP0PYB1</accession>
<keyword evidence="2" id="KW-1185">Reference proteome</keyword>
<evidence type="ECO:0000313" key="2">
    <source>
        <dbReference type="Proteomes" id="UP001420932"/>
    </source>
</evidence>